<evidence type="ECO:0000313" key="1">
    <source>
        <dbReference type="EMBL" id="TDQ23956.1"/>
    </source>
</evidence>
<sequence>MKKQILTLGKVLNKAEQIHINGGRKMCDTNKDGKCEDNGPHCAEVYCSFEIDF</sequence>
<keyword evidence="2" id="KW-1185">Reference proteome</keyword>
<dbReference type="RefSeq" id="WP_166627776.1">
    <property type="nucleotide sequence ID" value="NZ_SNYH01000005.1"/>
</dbReference>
<comment type="caution">
    <text evidence="1">The sequence shown here is derived from an EMBL/GenBank/DDBJ whole genome shotgun (WGS) entry which is preliminary data.</text>
</comment>
<evidence type="ECO:0000313" key="2">
    <source>
        <dbReference type="Proteomes" id="UP000295390"/>
    </source>
</evidence>
<gene>
    <name evidence="1" type="ORF">DFQ07_2495</name>
</gene>
<dbReference type="AlphaFoldDB" id="A0A4R6TAN1"/>
<dbReference type="Proteomes" id="UP000295390">
    <property type="component" value="Unassembled WGS sequence"/>
</dbReference>
<reference evidence="1 2" key="1">
    <citation type="submission" date="2019-03" db="EMBL/GenBank/DDBJ databases">
        <title>Genomic Encyclopedia of Type Strains, Phase III (KMG-III): the genomes of soil and plant-associated and newly described type strains.</title>
        <authorList>
            <person name="Whitman W."/>
        </authorList>
    </citation>
    <scope>NUCLEOTIDE SEQUENCE [LARGE SCALE GENOMIC DNA]</scope>
    <source>
        <strain evidence="1 2">CECT 8283</strain>
    </source>
</reference>
<protein>
    <submittedName>
        <fullName evidence="1">Uncharacterized protein</fullName>
    </submittedName>
</protein>
<name>A0A4R6TAN1_9FLAO</name>
<dbReference type="EMBL" id="SNYH01000005">
    <property type="protein sequence ID" value="TDQ23956.1"/>
    <property type="molecule type" value="Genomic_DNA"/>
</dbReference>
<proteinExistence type="predicted"/>
<organism evidence="1 2">
    <name type="scientific">Tenacibaculum caenipelagi</name>
    <dbReference type="NCBI Taxonomy" id="1325435"/>
    <lineage>
        <taxon>Bacteria</taxon>
        <taxon>Pseudomonadati</taxon>
        <taxon>Bacteroidota</taxon>
        <taxon>Flavobacteriia</taxon>
        <taxon>Flavobacteriales</taxon>
        <taxon>Flavobacteriaceae</taxon>
        <taxon>Tenacibaculum</taxon>
    </lineage>
</organism>
<accession>A0A4R6TAN1</accession>